<evidence type="ECO:0000256" key="1">
    <source>
        <dbReference type="ARBA" id="ARBA00022679"/>
    </source>
</evidence>
<evidence type="ECO:0000313" key="4">
    <source>
        <dbReference type="Proteomes" id="UP000503129"/>
    </source>
</evidence>
<dbReference type="InterPro" id="IPR018357">
    <property type="entry name" value="Hexapep_transf_CS"/>
</dbReference>
<dbReference type="CDD" id="cd04645">
    <property type="entry name" value="LbH_gamma_CA_like"/>
    <property type="match status" value="1"/>
</dbReference>
<dbReference type="InterPro" id="IPR001451">
    <property type="entry name" value="Hexapep"/>
</dbReference>
<dbReference type="KEGG" id="bsen:DP114_12340"/>
<dbReference type="PROSITE" id="PS00101">
    <property type="entry name" value="HEXAPEP_TRANSFERASES"/>
    <property type="match status" value="1"/>
</dbReference>
<dbReference type="InterPro" id="IPR050484">
    <property type="entry name" value="Transf_Hexapept/Carb_Anhydrase"/>
</dbReference>
<keyword evidence="4" id="KW-1185">Reference proteome</keyword>
<dbReference type="Gene3D" id="2.160.10.10">
    <property type="entry name" value="Hexapeptide repeat proteins"/>
    <property type="match status" value="1"/>
</dbReference>
<dbReference type="InterPro" id="IPR047324">
    <property type="entry name" value="LbH_gamma_CA-like"/>
</dbReference>
<dbReference type="GO" id="GO:0031470">
    <property type="term" value="C:carboxysome"/>
    <property type="evidence" value="ECO:0007669"/>
    <property type="project" value="UniProtKB-ARBA"/>
</dbReference>
<dbReference type="PANTHER" id="PTHR13061:SF29">
    <property type="entry name" value="GAMMA CARBONIC ANHYDRASE-LIKE 1, MITOCHONDRIAL-RELATED"/>
    <property type="match status" value="1"/>
</dbReference>
<dbReference type="AlphaFoldDB" id="A0A856MBE5"/>
<proteinExistence type="predicted"/>
<name>A0A856MBE5_9CYAN</name>
<dbReference type="GO" id="GO:0016740">
    <property type="term" value="F:transferase activity"/>
    <property type="evidence" value="ECO:0007669"/>
    <property type="project" value="UniProtKB-KW"/>
</dbReference>
<organism evidence="3 4">
    <name type="scientific">Brasilonema sennae CENA114</name>
    <dbReference type="NCBI Taxonomy" id="415709"/>
    <lineage>
        <taxon>Bacteria</taxon>
        <taxon>Bacillati</taxon>
        <taxon>Cyanobacteriota</taxon>
        <taxon>Cyanophyceae</taxon>
        <taxon>Nostocales</taxon>
        <taxon>Scytonemataceae</taxon>
        <taxon>Brasilonema</taxon>
        <taxon>Bromeliae group (in: Brasilonema)</taxon>
    </lineage>
</organism>
<dbReference type="InterPro" id="IPR011004">
    <property type="entry name" value="Trimer_LpxA-like_sf"/>
</dbReference>
<accession>A0A856MBE5</accession>
<dbReference type="SUPFAM" id="SSF51161">
    <property type="entry name" value="Trimeric LpxA-like enzymes"/>
    <property type="match status" value="1"/>
</dbReference>
<dbReference type="PANTHER" id="PTHR13061">
    <property type="entry name" value="DYNACTIN SUBUNIT P25"/>
    <property type="match status" value="1"/>
</dbReference>
<dbReference type="EMBL" id="CP030118">
    <property type="protein sequence ID" value="QDL08575.1"/>
    <property type="molecule type" value="Genomic_DNA"/>
</dbReference>
<evidence type="ECO:0000313" key="3">
    <source>
        <dbReference type="EMBL" id="QDL08575.1"/>
    </source>
</evidence>
<dbReference type="Pfam" id="PF00132">
    <property type="entry name" value="Hexapep"/>
    <property type="match status" value="1"/>
</dbReference>
<keyword evidence="2" id="KW-0677">Repeat</keyword>
<dbReference type="Proteomes" id="UP000503129">
    <property type="component" value="Chromosome"/>
</dbReference>
<evidence type="ECO:0000256" key="2">
    <source>
        <dbReference type="ARBA" id="ARBA00022737"/>
    </source>
</evidence>
<dbReference type="GO" id="GO:0043886">
    <property type="term" value="F:structural constituent of carboxysome shell"/>
    <property type="evidence" value="ECO:0007669"/>
    <property type="project" value="UniProtKB-ARBA"/>
</dbReference>
<gene>
    <name evidence="3" type="ORF">DP114_12340</name>
</gene>
<reference evidence="3 4" key="1">
    <citation type="submission" date="2018-06" db="EMBL/GenBank/DDBJ databases">
        <title>Comparative genomics of Brasilonema spp. strains.</title>
        <authorList>
            <person name="Alvarenga D.O."/>
            <person name="Fiore M.F."/>
            <person name="Varani A.M."/>
        </authorList>
    </citation>
    <scope>NUCLEOTIDE SEQUENCE [LARGE SCALE GENOMIC DNA]</scope>
    <source>
        <strain evidence="3 4">CENA114</strain>
    </source>
</reference>
<keyword evidence="1" id="KW-0808">Transferase</keyword>
<sequence length="201" mass="21117">MISWFCNLPRLEFLQCSWVPHLYSTVSIASYWSSPDISQAAFIAANAIVMGSVKIAAGVSIWYGAVVRADVESIEIGECTNIQDGAILHGDPGKPTVLEDHVTVGHRAVVHSAYIEHGSLIGIGAVVLDGVRVGSGSIIGAGAVVTKDVPPLSLVVGVPGKVVRQISEAEAAELIEHAERYKKLALVHAGKGTDIGFEAPE</sequence>
<protein>
    <submittedName>
        <fullName evidence="3">Gamma carbonic anhydrase family protein</fullName>
    </submittedName>
</protein>